<dbReference type="EC" id="2.7.7.106" evidence="5"/>
<sequence length="241" mass="25965">MKASGHYGTGSIWAVVPVKRLAHAKRRLSPVLSDAQRACLALAMFRDLLQTLTELRELAGIVVISSDPLVRSLARGSALLLEDAQEAGTNAAVGQAIRFLAARGHYDVMVMPSDIPFARAADLRMALAAQQDRAVVVASDRRGIGTNLLAGHGLHVMGTCFGDDSFRLHMDRICSAGLQPNILQSPGLRWDIDTPDDLRIDPRLICSPAGRRTLSLLERFSASGYVPTPGPELLAPMPPAW</sequence>
<dbReference type="SUPFAM" id="SSF53448">
    <property type="entry name" value="Nucleotide-diphospho-sugar transferases"/>
    <property type="match status" value="1"/>
</dbReference>
<comment type="caution">
    <text evidence="6">The sequence shown here is derived from an EMBL/GenBank/DDBJ whole genome shotgun (WGS) entry which is preliminary data.</text>
</comment>
<dbReference type="AlphaFoldDB" id="A0A4R3VGK3"/>
<keyword evidence="3 5" id="KW-0547">Nucleotide-binding</keyword>
<keyword evidence="1 5" id="KW-0808">Transferase</keyword>
<keyword evidence="7" id="KW-1185">Reference proteome</keyword>
<keyword evidence="2 5" id="KW-0548">Nucleotidyltransferase</keyword>
<evidence type="ECO:0000256" key="2">
    <source>
        <dbReference type="ARBA" id="ARBA00022695"/>
    </source>
</evidence>
<comment type="pathway">
    <text evidence="5">Cofactor biosynthesis; coenzyme F420 biosynthesis.</text>
</comment>
<comment type="catalytic activity">
    <reaction evidence="5">
        <text>(2R)-3-phosphoglycerate + GTP + H(+) = 3-[(R)-glyceryl]-diphospho-5'-guanosine + diphosphate</text>
        <dbReference type="Rhea" id="RHEA:63440"/>
        <dbReference type="ChEBI" id="CHEBI:15378"/>
        <dbReference type="ChEBI" id="CHEBI:33019"/>
        <dbReference type="ChEBI" id="CHEBI:37565"/>
        <dbReference type="ChEBI" id="CHEBI:58272"/>
        <dbReference type="ChEBI" id="CHEBI:147306"/>
        <dbReference type="EC" id="2.7.7.106"/>
    </reaction>
</comment>
<comment type="similarity">
    <text evidence="5">Belongs to the CofC family.</text>
</comment>
<evidence type="ECO:0000256" key="1">
    <source>
        <dbReference type="ARBA" id="ARBA00022679"/>
    </source>
</evidence>
<accession>A0A4R3VGK3</accession>
<protein>
    <recommendedName>
        <fullName evidence="5">3-phospho-D-glycerate guanylyltransferase</fullName>
        <shortName evidence="5">3PG guanylyltransferase</shortName>
        <ecNumber evidence="5">2.7.7.106</ecNumber>
    </recommendedName>
</protein>
<evidence type="ECO:0000313" key="7">
    <source>
        <dbReference type="Proteomes" id="UP000294692"/>
    </source>
</evidence>
<evidence type="ECO:0000256" key="3">
    <source>
        <dbReference type="ARBA" id="ARBA00022741"/>
    </source>
</evidence>
<evidence type="ECO:0000256" key="4">
    <source>
        <dbReference type="ARBA" id="ARBA00023134"/>
    </source>
</evidence>
<evidence type="ECO:0000256" key="5">
    <source>
        <dbReference type="HAMAP-Rule" id="MF_02114"/>
    </source>
</evidence>
<dbReference type="EMBL" id="SMBX01000001">
    <property type="protein sequence ID" value="TCV02868.1"/>
    <property type="molecule type" value="Genomic_DNA"/>
</dbReference>
<dbReference type="Proteomes" id="UP000294692">
    <property type="component" value="Unassembled WGS sequence"/>
</dbReference>
<dbReference type="GO" id="GO:0005525">
    <property type="term" value="F:GTP binding"/>
    <property type="evidence" value="ECO:0007669"/>
    <property type="project" value="UniProtKB-KW"/>
</dbReference>
<dbReference type="PANTHER" id="PTHR40392:SF1">
    <property type="entry name" value="2-PHOSPHO-L-LACTATE GUANYLYLTRANSFERASE"/>
    <property type="match status" value="1"/>
</dbReference>
<name>A0A4R3VGK3_9BURK</name>
<dbReference type="NCBIfam" id="TIGR03552">
    <property type="entry name" value="F420_cofC"/>
    <property type="match status" value="1"/>
</dbReference>
<dbReference type="UniPathway" id="UPA00071"/>
<dbReference type="InterPro" id="IPR029044">
    <property type="entry name" value="Nucleotide-diphossugar_trans"/>
</dbReference>
<reference evidence="6 7" key="1">
    <citation type="submission" date="2019-03" db="EMBL/GenBank/DDBJ databases">
        <title>Genomic Encyclopedia of Type Strains, Phase IV (KMG-IV): sequencing the most valuable type-strain genomes for metagenomic binning, comparative biology and taxonomic classification.</title>
        <authorList>
            <person name="Goeker M."/>
        </authorList>
    </citation>
    <scope>NUCLEOTIDE SEQUENCE [LARGE SCALE GENOMIC DNA]</scope>
    <source>
        <strain evidence="6 7">DSM 100048</strain>
    </source>
</reference>
<gene>
    <name evidence="5" type="primary">fbiD</name>
    <name evidence="6" type="ORF">EV686_101326</name>
</gene>
<evidence type="ECO:0000313" key="6">
    <source>
        <dbReference type="EMBL" id="TCV02868.1"/>
    </source>
</evidence>
<dbReference type="RefSeq" id="WP_132472800.1">
    <property type="nucleotide sequence ID" value="NZ_JBHRVM010000001.1"/>
</dbReference>
<dbReference type="OrthoDB" id="6334386at2"/>
<dbReference type="GO" id="GO:0043814">
    <property type="term" value="F:phospholactate guanylyltransferase activity"/>
    <property type="evidence" value="ECO:0007669"/>
    <property type="project" value="InterPro"/>
</dbReference>
<organism evidence="6 7">
    <name type="scientific">Paracandidimonas soli</name>
    <dbReference type="NCBI Taxonomy" id="1917182"/>
    <lineage>
        <taxon>Bacteria</taxon>
        <taxon>Pseudomonadati</taxon>
        <taxon>Pseudomonadota</taxon>
        <taxon>Betaproteobacteria</taxon>
        <taxon>Burkholderiales</taxon>
        <taxon>Alcaligenaceae</taxon>
        <taxon>Paracandidimonas</taxon>
    </lineage>
</organism>
<dbReference type="GO" id="GO:0052645">
    <property type="term" value="P:F420-0 metabolic process"/>
    <property type="evidence" value="ECO:0007669"/>
    <property type="project" value="UniProtKB-UniRule"/>
</dbReference>
<keyword evidence="4 5" id="KW-0342">GTP-binding</keyword>
<dbReference type="InterPro" id="IPR002835">
    <property type="entry name" value="CofC"/>
</dbReference>
<dbReference type="Gene3D" id="3.90.550.10">
    <property type="entry name" value="Spore Coat Polysaccharide Biosynthesis Protein SpsA, Chain A"/>
    <property type="match status" value="1"/>
</dbReference>
<dbReference type="HAMAP" id="MF_02114">
    <property type="entry name" value="CofC"/>
    <property type="match status" value="1"/>
</dbReference>
<proteinExistence type="inferred from homology"/>
<dbReference type="Pfam" id="PF01983">
    <property type="entry name" value="CofC"/>
    <property type="match status" value="1"/>
</dbReference>
<comment type="function">
    <text evidence="5">Guanylyltransferase that catalyzes the activation of (2R)-3-phosphoglycerate (3PG) as 3-[(R)-glyceryl]-diphospho-5'-guanosine, via the condensation of 3PG with GTP. It is involved in the biosynthesis of a derivative of the hydride carrier cofactor coenzyme F420, 3PG-F420.</text>
</comment>
<dbReference type="PANTHER" id="PTHR40392">
    <property type="entry name" value="2-PHOSPHO-L-LACTATE GUANYLYLTRANSFERASE"/>
    <property type="match status" value="1"/>
</dbReference>